<accession>A0A6A7B8S4</accession>
<proteinExistence type="predicted"/>
<gene>
    <name evidence="1" type="ORF">T440DRAFT_68507</name>
</gene>
<dbReference type="Proteomes" id="UP000799423">
    <property type="component" value="Unassembled WGS sequence"/>
</dbReference>
<keyword evidence="2" id="KW-1185">Reference proteome</keyword>
<reference evidence="1" key="1">
    <citation type="submission" date="2020-01" db="EMBL/GenBank/DDBJ databases">
        <authorList>
            <consortium name="DOE Joint Genome Institute"/>
            <person name="Haridas S."/>
            <person name="Albert R."/>
            <person name="Binder M."/>
            <person name="Bloem J."/>
            <person name="Labutti K."/>
            <person name="Salamov A."/>
            <person name="Andreopoulos B."/>
            <person name="Baker S.E."/>
            <person name="Barry K."/>
            <person name="Bills G."/>
            <person name="Bluhm B.H."/>
            <person name="Cannon C."/>
            <person name="Castanera R."/>
            <person name="Culley D.E."/>
            <person name="Daum C."/>
            <person name="Ezra D."/>
            <person name="Gonzalez J.B."/>
            <person name="Henrissat B."/>
            <person name="Kuo A."/>
            <person name="Liang C."/>
            <person name="Lipzen A."/>
            <person name="Lutzoni F."/>
            <person name="Magnuson J."/>
            <person name="Mondo S."/>
            <person name="Nolan M."/>
            <person name="Ohm R."/>
            <person name="Pangilinan J."/>
            <person name="Park H.-J."/>
            <person name="Ramirez L."/>
            <person name="Alfaro M."/>
            <person name="Sun H."/>
            <person name="Tritt A."/>
            <person name="Yoshinaga Y."/>
            <person name="Zwiers L.-H."/>
            <person name="Turgeon B.G."/>
            <person name="Goodwin S.B."/>
            <person name="Spatafora J.W."/>
            <person name="Crous P.W."/>
            <person name="Grigoriev I.V."/>
        </authorList>
    </citation>
    <scope>NUCLEOTIDE SEQUENCE</scope>
    <source>
        <strain evidence="1">IPT5</strain>
    </source>
</reference>
<evidence type="ECO:0000313" key="2">
    <source>
        <dbReference type="Proteomes" id="UP000799423"/>
    </source>
</evidence>
<name>A0A6A7B8S4_9PLEO</name>
<dbReference type="AlphaFoldDB" id="A0A6A7B8S4"/>
<protein>
    <submittedName>
        <fullName evidence="1">Uncharacterized protein</fullName>
    </submittedName>
</protein>
<organism evidence="1 2">
    <name type="scientific">Plenodomus tracheiphilus IPT5</name>
    <dbReference type="NCBI Taxonomy" id="1408161"/>
    <lineage>
        <taxon>Eukaryota</taxon>
        <taxon>Fungi</taxon>
        <taxon>Dikarya</taxon>
        <taxon>Ascomycota</taxon>
        <taxon>Pezizomycotina</taxon>
        <taxon>Dothideomycetes</taxon>
        <taxon>Pleosporomycetidae</taxon>
        <taxon>Pleosporales</taxon>
        <taxon>Pleosporineae</taxon>
        <taxon>Leptosphaeriaceae</taxon>
        <taxon>Plenodomus</taxon>
    </lineage>
</organism>
<evidence type="ECO:0000313" key="1">
    <source>
        <dbReference type="EMBL" id="KAF2851107.1"/>
    </source>
</evidence>
<sequence>MCGCTLYDSPTCGHSWISMSQPCGFLADLLSCPNRQTYQTLIAPPYTCPTCNGGFADRETIEMVQGPWGCNQMLRNHVGGNYAVPGQWGSAPFRANGFASPMMTPGAMLPFNGRDGAALTSGALVSHSSYAPTYDHRLTGPYGAQPMIEQTPVISNGPMAGNGPMMSNAPMVCDGSMVYNGFDCYDDGYAGNGWDHGSRGLRKQKSKYKYRYTDEPAGNCAVM</sequence>
<dbReference type="OrthoDB" id="3747946at2759"/>
<dbReference type="EMBL" id="MU006303">
    <property type="protein sequence ID" value="KAF2851107.1"/>
    <property type="molecule type" value="Genomic_DNA"/>
</dbReference>